<dbReference type="EC" id="3.1.1.103" evidence="2"/>
<feature type="domain" description="Beta-lactamase-related" evidence="1">
    <location>
        <begin position="49"/>
        <end position="369"/>
    </location>
</feature>
<comment type="caution">
    <text evidence="2">The sequence shown here is derived from an EMBL/GenBank/DDBJ whole genome shotgun (WGS) entry which is preliminary data.</text>
</comment>
<name>A0ABT7LFH8_9BURK</name>
<keyword evidence="2" id="KW-0378">Hydrolase</keyword>
<dbReference type="InterPro" id="IPR050789">
    <property type="entry name" value="Diverse_Enzym_Activities"/>
</dbReference>
<sequence length="387" mass="42118">MTTAATRRQVLRQGLATGLGCSLGLGGAHAHPAAAPAPGRVGAGALARVDRYARQWLKDQQMPGLALALLQDGEPLLAAGLGWGDVGRQHAVTVDTRFALCSISKPLLCCAAQLMVEDGQLRLDQRLADLIDGLPEPWQAITLQQLMQHTAGLAPNVDITDPEVRALFPRNYGEAQWLPLVARLPLQSPPGQRFLYSNIGYNLLASAVSRLAGRPYEQVLAQRLFEPLGMTSARLMAPTPGFADMASPHQRRAGVIVDIGAEQPPGVRSWMAAGCGGFEMSLRDMIQWERALQGWGRFKPYRAVFEKLWAQGVPTGEGPAYGRGWNFQRDTAGRLQVWHEGQSEGFSVRLERFPELGRALILLGNLGDFKPGDLGRALRDLAWQARA</sequence>
<reference evidence="2 3" key="1">
    <citation type="submission" date="2023-06" db="EMBL/GenBank/DDBJ databases">
        <title>Pelomonas sp. APW6 16S ribosomal RNA gene genome sequencing and assembly.</title>
        <authorList>
            <person name="Woo H."/>
        </authorList>
    </citation>
    <scope>NUCLEOTIDE SEQUENCE [LARGE SCALE GENOMIC DNA]</scope>
    <source>
        <strain evidence="2 3">APW6</strain>
    </source>
</reference>
<dbReference type="EMBL" id="JASVDS010000002">
    <property type="protein sequence ID" value="MDL5031603.1"/>
    <property type="molecule type" value="Genomic_DNA"/>
</dbReference>
<evidence type="ECO:0000259" key="1">
    <source>
        <dbReference type="Pfam" id="PF00144"/>
    </source>
</evidence>
<organism evidence="2 3">
    <name type="scientific">Roseateles subflavus</name>
    <dbReference type="NCBI Taxonomy" id="3053353"/>
    <lineage>
        <taxon>Bacteria</taxon>
        <taxon>Pseudomonadati</taxon>
        <taxon>Pseudomonadota</taxon>
        <taxon>Betaproteobacteria</taxon>
        <taxon>Burkholderiales</taxon>
        <taxon>Sphaerotilaceae</taxon>
        <taxon>Roseateles</taxon>
    </lineage>
</organism>
<evidence type="ECO:0000313" key="2">
    <source>
        <dbReference type="EMBL" id="MDL5031603.1"/>
    </source>
</evidence>
<dbReference type="Gene3D" id="3.40.710.10">
    <property type="entry name" value="DD-peptidase/beta-lactamase superfamily"/>
    <property type="match status" value="1"/>
</dbReference>
<dbReference type="SUPFAM" id="SSF56601">
    <property type="entry name" value="beta-lactamase/transpeptidase-like"/>
    <property type="match status" value="1"/>
</dbReference>
<evidence type="ECO:0000313" key="3">
    <source>
        <dbReference type="Proteomes" id="UP001238603"/>
    </source>
</evidence>
<proteinExistence type="predicted"/>
<keyword evidence="3" id="KW-1185">Reference proteome</keyword>
<gene>
    <name evidence="2" type="ORF">QRD43_06745</name>
</gene>
<dbReference type="GO" id="GO:0016787">
    <property type="term" value="F:hydrolase activity"/>
    <property type="evidence" value="ECO:0007669"/>
    <property type="project" value="UniProtKB-KW"/>
</dbReference>
<dbReference type="Pfam" id="PF00144">
    <property type="entry name" value="Beta-lactamase"/>
    <property type="match status" value="1"/>
</dbReference>
<dbReference type="PROSITE" id="PS51318">
    <property type="entry name" value="TAT"/>
    <property type="match status" value="1"/>
</dbReference>
<accession>A0ABT7LFH8</accession>
<dbReference type="InterPro" id="IPR012338">
    <property type="entry name" value="Beta-lactam/transpept-like"/>
</dbReference>
<dbReference type="Proteomes" id="UP001238603">
    <property type="component" value="Unassembled WGS sequence"/>
</dbReference>
<dbReference type="InterPro" id="IPR001466">
    <property type="entry name" value="Beta-lactam-related"/>
</dbReference>
<dbReference type="PANTHER" id="PTHR43283">
    <property type="entry name" value="BETA-LACTAMASE-RELATED"/>
    <property type="match status" value="1"/>
</dbReference>
<protein>
    <submittedName>
        <fullName evidence="2">Serine hydrolase domain-containing protein</fullName>
        <ecNumber evidence="2">3.1.1.103</ecNumber>
    </submittedName>
</protein>
<dbReference type="RefSeq" id="WP_285981731.1">
    <property type="nucleotide sequence ID" value="NZ_JASVDS010000002.1"/>
</dbReference>
<dbReference type="InterPro" id="IPR006311">
    <property type="entry name" value="TAT_signal"/>
</dbReference>